<comment type="similarity">
    <text evidence="2">Belongs to the ABC transporter superfamily. ABCG family. PDR (TC 3.A.1.205) subfamily.</text>
</comment>
<evidence type="ECO:0000256" key="7">
    <source>
        <dbReference type="ARBA" id="ARBA00022741"/>
    </source>
</evidence>
<feature type="transmembrane region" description="Helical" evidence="13">
    <location>
        <begin position="1398"/>
        <end position="1419"/>
    </location>
</feature>
<dbReference type="FunFam" id="3.40.50.300:FF:001601">
    <property type="entry name" value="ABC multidrug transporter"/>
    <property type="match status" value="1"/>
</dbReference>
<keyword evidence="11" id="KW-0325">Glycoprotein</keyword>
<keyword evidence="5 13" id="KW-0812">Transmembrane</keyword>
<keyword evidence="3" id="KW-0813">Transport</keyword>
<feature type="transmembrane region" description="Helical" evidence="13">
    <location>
        <begin position="759"/>
        <end position="778"/>
    </location>
</feature>
<evidence type="ECO:0000256" key="8">
    <source>
        <dbReference type="ARBA" id="ARBA00022840"/>
    </source>
</evidence>
<dbReference type="GO" id="GO:0140359">
    <property type="term" value="F:ABC-type transporter activity"/>
    <property type="evidence" value="ECO:0007669"/>
    <property type="project" value="InterPro"/>
</dbReference>
<evidence type="ECO:0000256" key="1">
    <source>
        <dbReference type="ARBA" id="ARBA00004651"/>
    </source>
</evidence>
<feature type="transmembrane region" description="Helical" evidence="13">
    <location>
        <begin position="1360"/>
        <end position="1386"/>
    </location>
</feature>
<dbReference type="InterPro" id="IPR029481">
    <property type="entry name" value="ABC_trans_N"/>
</dbReference>
<name>A0A9W4HFS2_PENOL</name>
<dbReference type="InterPro" id="IPR010929">
    <property type="entry name" value="PDR_CDR_ABC"/>
</dbReference>
<sequence length="1579" mass="174792">MLIMSNNTQSRRDLQHPQIQWTASALIGRAADSADVPPPGPRQSAAVCQVPTGVQAPLAQAYLTPPLCIDTLHLPLCILRCSDADGTHQLLLGNGGELCLYQFAHTYFHVSLTTDAMASDCSVELREKELGVDPQVPRSGDSSASTMGENPMNLINDADVETLTKIATQHSRRQSTYGGEDSLTVLAQQDPSLDPTSGKFDLRKWLKTAINDRGRDGAPGHTSDVVFKNLNVYGSGAALQFQDTLSSTLSAPFRWPQRLRQSRAPQRRILKDFNGIMKSGELLLVLGRPGAGCSTFLKSLTGELHGLDMDKESSIHYNGIPQDRMMKEFKGEVVYNQEVDRHFPHLTVGQTLEFAAATRTPANRFQDMTRTEHAKYVAQIIMAVFGLSHTYNTRVGDDFVRGVSGGERKRVSIAEMAVAHAPIAAWDNSTRGLDSATALKFVEALRLSADITGSCHAVAAYQASQSIYDIFDKVILLYEGRQIYYGSAAGAKSYFEDQGWDCPTRQTTGDFLTSITNPQERRAKPGMENRVPRTPEDFETAWINSPQYKHVIDQITAYETQNPVSPDAQALADLRDTKRGAQAKHTRPKSPFLISVPMQIKLNTVRAYQRLWNDAASTIAVVTTNIIMALIIGSCFYGTEDATSGFQSKGATLFFAVLLNALTAMSEINSLYSQRPIVEKHASFAFYHPATEAIAGVLSDIPVKFTLAVAFNIILYFMSGLKREPDTFFLYFLITFIITFVMSAVFRTLAAVTKTIAQAMGLSGVMILALVVYTGFVIPVPSMHPWFEWIHYLNPIYYAFEILIANEFHGRDFPCSSFVPSYADLSGDAFSCSTAGSEAGSLTVSGDRYIQLNYSYSYSHVWRNFGILIAFLVGFMLIYFVATELNSSTTSTAEALVFRRGHEPASMRQSHKAGSDVENAEPSKPEVSTESDDKGMGAIQAQTDTFTWRDVSYDIEIKGEPRRLLDNVSGWVKPGTLTALMGVSGAGKTTLLDVLAHRTSMGVITGDMFVNGRGLDASFQRKTGYVQQQDLHLDTATVRESLRFSAMLRQPASVSTQEKYDYVEDVIKMLKMEEFAEAIVGVPGEGLNVEQRKLLTIGVELAAKPKLLLFLDEPTSGLDSQSSWAICSFLRKLAEHGQAVLCTIHQPSAMLFQQFDQLLFLARGGKTVYFGPVGDNSSTMLEYFESNGARKCDDTENPAEYMLNIVNAGQNNKGQDWFDVWKQSEECTGVQNELNRIHAEKEKEAPAVEEDTSASHSEFAMPLWSQISLVTVRVFTQYWRMPSYVLAKWGLGIASGLFIGFSFYDAKTSLQGMQTIIYSLFMICTIFSSLSQQIMPVFVTQRSLYEGRERPSKSYSWKAFLIANIIVEVPYMIVMGVLTYACYFYAVVGIPDSTAQGTVLVFCIVFFIYASTFTHMVIAGLPDEQTASAVVVLLFAMSLTFCGVMQPPGSFPGFWIFMYRVSPFTYWVGGMASAQLHGRQVICSASELSIFNPPSGQTCMEYLNKYATAAGGQILNGDATSDCQYCPLSVADQSLAGFGIEYSQRWRNFGIMWAFIGFNVFMAVIMYYLIRVKRWNKKA</sequence>
<keyword evidence="9 13" id="KW-1133">Transmembrane helix</keyword>
<dbReference type="Pfam" id="PF01061">
    <property type="entry name" value="ABC2_membrane"/>
    <property type="match status" value="2"/>
</dbReference>
<dbReference type="GO" id="GO:0005886">
    <property type="term" value="C:plasma membrane"/>
    <property type="evidence" value="ECO:0007669"/>
    <property type="project" value="UniProtKB-SubCell"/>
</dbReference>
<comment type="caution">
    <text evidence="15">The sequence shown here is derived from an EMBL/GenBank/DDBJ whole genome shotgun (WGS) entry which is preliminary data.</text>
</comment>
<feature type="transmembrane region" description="Helical" evidence="13">
    <location>
        <begin position="651"/>
        <end position="672"/>
    </location>
</feature>
<keyword evidence="7" id="KW-0547">Nucleotide-binding</keyword>
<feature type="transmembrane region" description="Helical" evidence="13">
    <location>
        <begin position="1551"/>
        <end position="1570"/>
    </location>
</feature>
<dbReference type="SMART" id="SM00382">
    <property type="entry name" value="AAA"/>
    <property type="match status" value="2"/>
</dbReference>
<feature type="transmembrane region" description="Helical" evidence="13">
    <location>
        <begin position="861"/>
        <end position="882"/>
    </location>
</feature>
<dbReference type="Proteomes" id="UP001153618">
    <property type="component" value="Unassembled WGS sequence"/>
</dbReference>
<evidence type="ECO:0000256" key="2">
    <source>
        <dbReference type="ARBA" id="ARBA00006012"/>
    </source>
</evidence>
<accession>A0A9W4HFS2</accession>
<feature type="region of interest" description="Disordered" evidence="12">
    <location>
        <begin position="902"/>
        <end position="936"/>
    </location>
</feature>
<dbReference type="InterPro" id="IPR043926">
    <property type="entry name" value="ABCG_dom"/>
</dbReference>
<evidence type="ECO:0000256" key="10">
    <source>
        <dbReference type="ARBA" id="ARBA00023136"/>
    </source>
</evidence>
<feature type="domain" description="ABC transporter" evidence="14">
    <location>
        <begin position="239"/>
        <end position="504"/>
    </location>
</feature>
<dbReference type="Pfam" id="PF00005">
    <property type="entry name" value="ABC_tran"/>
    <property type="match status" value="2"/>
</dbReference>
<evidence type="ECO:0000256" key="4">
    <source>
        <dbReference type="ARBA" id="ARBA00022475"/>
    </source>
</evidence>
<keyword evidence="6" id="KW-0677">Repeat</keyword>
<organism evidence="15 16">
    <name type="scientific">Penicillium olsonii</name>
    <dbReference type="NCBI Taxonomy" id="99116"/>
    <lineage>
        <taxon>Eukaryota</taxon>
        <taxon>Fungi</taxon>
        <taxon>Dikarya</taxon>
        <taxon>Ascomycota</taxon>
        <taxon>Pezizomycotina</taxon>
        <taxon>Eurotiomycetes</taxon>
        <taxon>Eurotiomycetidae</taxon>
        <taxon>Eurotiales</taxon>
        <taxon>Aspergillaceae</taxon>
        <taxon>Penicillium</taxon>
    </lineage>
</organism>
<dbReference type="OrthoDB" id="245989at2759"/>
<keyword evidence="4" id="KW-1003">Cell membrane</keyword>
<dbReference type="CDD" id="cd03233">
    <property type="entry name" value="ABCG_PDR_domain1"/>
    <property type="match status" value="1"/>
</dbReference>
<dbReference type="EMBL" id="CAJVOS010000012">
    <property type="protein sequence ID" value="CAG8000145.1"/>
    <property type="molecule type" value="Genomic_DNA"/>
</dbReference>
<dbReference type="SUPFAM" id="SSF52540">
    <property type="entry name" value="P-loop containing nucleoside triphosphate hydrolases"/>
    <property type="match status" value="2"/>
</dbReference>
<dbReference type="InterPro" id="IPR027417">
    <property type="entry name" value="P-loop_NTPase"/>
</dbReference>
<gene>
    <name evidence="15" type="ORF">POLS_LOCUS1833</name>
</gene>
<dbReference type="CDD" id="cd03232">
    <property type="entry name" value="ABCG_PDR_domain2"/>
    <property type="match status" value="1"/>
</dbReference>
<dbReference type="GO" id="GO:0016887">
    <property type="term" value="F:ATP hydrolysis activity"/>
    <property type="evidence" value="ECO:0007669"/>
    <property type="project" value="InterPro"/>
</dbReference>
<evidence type="ECO:0000256" key="13">
    <source>
        <dbReference type="SAM" id="Phobius"/>
    </source>
</evidence>
<comment type="subcellular location">
    <subcellularLocation>
        <location evidence="1">Cell membrane</location>
        <topology evidence="1">Multi-pass membrane protein</topology>
    </subcellularLocation>
</comment>
<dbReference type="PANTHER" id="PTHR19241">
    <property type="entry name" value="ATP-BINDING CASSETTE TRANSPORTER"/>
    <property type="match status" value="1"/>
</dbReference>
<dbReference type="InterPro" id="IPR017871">
    <property type="entry name" value="ABC_transporter-like_CS"/>
</dbReference>
<dbReference type="InterPro" id="IPR013525">
    <property type="entry name" value="ABC2_TM"/>
</dbReference>
<proteinExistence type="inferred from homology"/>
<reference evidence="15" key="1">
    <citation type="submission" date="2021-07" db="EMBL/GenBank/DDBJ databases">
        <authorList>
            <person name="Branca A.L. A."/>
        </authorList>
    </citation>
    <scope>NUCLEOTIDE SEQUENCE</scope>
</reference>
<dbReference type="PROSITE" id="PS00211">
    <property type="entry name" value="ABC_TRANSPORTER_1"/>
    <property type="match status" value="1"/>
</dbReference>
<evidence type="ECO:0000256" key="12">
    <source>
        <dbReference type="SAM" id="MobiDB-lite"/>
    </source>
</evidence>
<feature type="domain" description="ABC transporter" evidence="14">
    <location>
        <begin position="946"/>
        <end position="1189"/>
    </location>
</feature>
<dbReference type="Gene3D" id="3.40.50.300">
    <property type="entry name" value="P-loop containing nucleotide triphosphate hydrolases"/>
    <property type="match status" value="2"/>
</dbReference>
<dbReference type="Pfam" id="PF19055">
    <property type="entry name" value="ABC2_membrane_7"/>
    <property type="match status" value="1"/>
</dbReference>
<evidence type="ECO:0000256" key="3">
    <source>
        <dbReference type="ARBA" id="ARBA00022448"/>
    </source>
</evidence>
<dbReference type="PROSITE" id="PS50893">
    <property type="entry name" value="ABC_TRANSPORTER_2"/>
    <property type="match status" value="2"/>
</dbReference>
<evidence type="ECO:0000313" key="16">
    <source>
        <dbReference type="Proteomes" id="UP001153618"/>
    </source>
</evidence>
<feature type="transmembrane region" description="Helical" evidence="13">
    <location>
        <begin position="1426"/>
        <end position="1446"/>
    </location>
</feature>
<feature type="region of interest" description="Disordered" evidence="12">
    <location>
        <begin position="130"/>
        <end position="152"/>
    </location>
</feature>
<evidence type="ECO:0000256" key="11">
    <source>
        <dbReference type="ARBA" id="ARBA00023180"/>
    </source>
</evidence>
<dbReference type="InterPro" id="IPR034003">
    <property type="entry name" value="ABCG_PDR_2"/>
</dbReference>
<evidence type="ECO:0000256" key="6">
    <source>
        <dbReference type="ARBA" id="ARBA00022737"/>
    </source>
</evidence>
<dbReference type="InterPro" id="IPR003439">
    <property type="entry name" value="ABC_transporter-like_ATP-bd"/>
</dbReference>
<feature type="transmembrane region" description="Helical" evidence="13">
    <location>
        <begin position="1285"/>
        <end position="1304"/>
    </location>
</feature>
<dbReference type="InterPro" id="IPR003593">
    <property type="entry name" value="AAA+_ATPase"/>
</dbReference>
<dbReference type="FunFam" id="3.40.50.300:FF:000054">
    <property type="entry name" value="ABC multidrug transporter atrF"/>
    <property type="match status" value="1"/>
</dbReference>
<protein>
    <recommendedName>
        <fullName evidence="14">ABC transporter domain-containing protein</fullName>
    </recommendedName>
</protein>
<evidence type="ECO:0000259" key="14">
    <source>
        <dbReference type="PROSITE" id="PS50893"/>
    </source>
</evidence>
<keyword evidence="8" id="KW-0067">ATP-binding</keyword>
<feature type="transmembrane region" description="Helical" evidence="13">
    <location>
        <begin position="1316"/>
        <end position="1339"/>
    </location>
</feature>
<keyword evidence="10 13" id="KW-0472">Membrane</keyword>
<evidence type="ECO:0000256" key="9">
    <source>
        <dbReference type="ARBA" id="ARBA00022989"/>
    </source>
</evidence>
<dbReference type="Pfam" id="PF06422">
    <property type="entry name" value="PDR_CDR"/>
    <property type="match status" value="2"/>
</dbReference>
<feature type="transmembrane region" description="Helical" evidence="13">
    <location>
        <begin position="615"/>
        <end position="639"/>
    </location>
</feature>
<feature type="transmembrane region" description="Helical" evidence="13">
    <location>
        <begin position="729"/>
        <end position="752"/>
    </location>
</feature>
<dbReference type="InterPro" id="IPR034001">
    <property type="entry name" value="ABCG_PDR_1"/>
</dbReference>
<dbReference type="GO" id="GO:0005524">
    <property type="term" value="F:ATP binding"/>
    <property type="evidence" value="ECO:0007669"/>
    <property type="project" value="UniProtKB-KW"/>
</dbReference>
<dbReference type="Pfam" id="PF14510">
    <property type="entry name" value="ABC_trans_N"/>
    <property type="match status" value="1"/>
</dbReference>
<evidence type="ECO:0000256" key="5">
    <source>
        <dbReference type="ARBA" id="ARBA00022692"/>
    </source>
</evidence>
<feature type="transmembrane region" description="Helical" evidence="13">
    <location>
        <begin position="693"/>
        <end position="717"/>
    </location>
</feature>
<keyword evidence="16" id="KW-1185">Reference proteome</keyword>
<evidence type="ECO:0000313" key="15">
    <source>
        <dbReference type="EMBL" id="CAG8000145.1"/>
    </source>
</evidence>